<reference evidence="2 3" key="1">
    <citation type="submission" date="2007-01" db="EMBL/GenBank/DDBJ databases">
        <authorList>
            <person name="Haygood M."/>
            <person name="Podell S."/>
            <person name="Anderson C."/>
            <person name="Hopkinson B."/>
            <person name="Roe K."/>
            <person name="Barbeau K."/>
            <person name="Gaasterland T."/>
            <person name="Ferriera S."/>
            <person name="Johnson J."/>
            <person name="Kravitz S."/>
            <person name="Beeson K."/>
            <person name="Sutton G."/>
            <person name="Rogers Y.-H."/>
            <person name="Friedman R."/>
            <person name="Frazier M."/>
            <person name="Venter J.C."/>
        </authorList>
    </citation>
    <scope>NUCLEOTIDE SEQUENCE [LARGE SCALE GENOMIC DNA]</scope>
    <source>
        <strain evidence="2 3">ATCC 23134</strain>
    </source>
</reference>
<dbReference type="Gene3D" id="3.30.2310.20">
    <property type="entry name" value="RelE-like"/>
    <property type="match status" value="1"/>
</dbReference>
<evidence type="ECO:0000313" key="3">
    <source>
        <dbReference type="Proteomes" id="UP000004095"/>
    </source>
</evidence>
<protein>
    <submittedName>
        <fullName evidence="2">Putative plasmid-related protein</fullName>
    </submittedName>
</protein>
<dbReference type="EMBL" id="AAWS01000028">
    <property type="protein sequence ID" value="EAY26973.1"/>
    <property type="molecule type" value="Genomic_DNA"/>
</dbReference>
<dbReference type="OrthoDB" id="981785at2"/>
<dbReference type="AlphaFoldDB" id="A1ZRR8"/>
<dbReference type="InterPro" id="IPR035093">
    <property type="entry name" value="RelE/ParE_toxin_dom_sf"/>
</dbReference>
<keyword evidence="1" id="KW-1277">Toxin-antitoxin system</keyword>
<keyword evidence="3" id="KW-1185">Reference proteome</keyword>
<name>A1ZRR8_MICM2</name>
<sequence length="100" mass="11233">MVTAKKVFWAESAKKDLYNIYTRLAGKSMERAKDTINGVLAATEALNTNYPQGVPEQLLKAETDPYKFITVGFYKIVYSIVEDTVVVETLYHVRQDPAVG</sequence>
<evidence type="ECO:0000313" key="2">
    <source>
        <dbReference type="EMBL" id="EAY26973.1"/>
    </source>
</evidence>
<gene>
    <name evidence="2" type="ORF">M23134_03625</name>
</gene>
<dbReference type="InterPro" id="IPR007712">
    <property type="entry name" value="RelE/ParE_toxin"/>
</dbReference>
<dbReference type="Pfam" id="PF05016">
    <property type="entry name" value="ParE_toxin"/>
    <property type="match status" value="1"/>
</dbReference>
<accession>A1ZRR8</accession>
<dbReference type="Proteomes" id="UP000004095">
    <property type="component" value="Unassembled WGS sequence"/>
</dbReference>
<organism evidence="2 3">
    <name type="scientific">Microscilla marina ATCC 23134</name>
    <dbReference type="NCBI Taxonomy" id="313606"/>
    <lineage>
        <taxon>Bacteria</taxon>
        <taxon>Pseudomonadati</taxon>
        <taxon>Bacteroidota</taxon>
        <taxon>Cytophagia</taxon>
        <taxon>Cytophagales</taxon>
        <taxon>Microscillaceae</taxon>
        <taxon>Microscilla</taxon>
    </lineage>
</organism>
<proteinExistence type="predicted"/>
<evidence type="ECO:0000256" key="1">
    <source>
        <dbReference type="ARBA" id="ARBA00022649"/>
    </source>
</evidence>
<dbReference type="RefSeq" id="WP_004156559.1">
    <property type="nucleotide sequence ID" value="NZ_AAWS01000028.1"/>
</dbReference>
<comment type="caution">
    <text evidence="2">The sequence shown here is derived from an EMBL/GenBank/DDBJ whole genome shotgun (WGS) entry which is preliminary data.</text>
</comment>